<feature type="domain" description="RING-type" evidence="3">
    <location>
        <begin position="345"/>
        <end position="378"/>
    </location>
</feature>
<dbReference type="GO" id="GO:0008270">
    <property type="term" value="F:zinc ion binding"/>
    <property type="evidence" value="ECO:0007669"/>
    <property type="project" value="UniProtKB-KW"/>
</dbReference>
<sequence length="388" mass="42677">MGGKSSKHTSSSFSQPQKKSYSFIADNYHSLEQVTEELSRAGLESSNLIVGIDFTKSNEWTGTRSYHFSSLHHIGNGLNPYEHAISIIGKTLAKFDEDNLIPCYGFGDATTHDQHVFSFYPEDRPCNGFEDVMGRYRKIVPQLTLAGPTSFAPVIEQAMTIVEKSGGQYHVLLIIADGQVTHNGFGPGKSSQEKKTVDAIVKASKLPLSIVLVGVGDGPWDKMKEFDDNIPHRQFDNFQFVNFTEIMSKNVASNRKEAEFALTALMEIPSQYKATIELNLLGNQRGNLPQRVALPPPIRESSSCSSSKSSHSASFQKGSTSNNGHSNHVKSVPSNGQTTHDEQLCPICLTNSKNMAFGCGHQTCHECGKALKLCPICRSSIKTRIKLY</sequence>
<protein>
    <submittedName>
        <fullName evidence="4">Copine (Calcium-dependent phospholipid-binding protein) family</fullName>
    </submittedName>
</protein>
<proteinExistence type="predicted"/>
<dbReference type="STRING" id="35608.A0A2U1NJF4"/>
<dbReference type="OrthoDB" id="5855668at2759"/>
<organism evidence="4 5">
    <name type="scientific">Artemisia annua</name>
    <name type="common">Sweet wormwood</name>
    <dbReference type="NCBI Taxonomy" id="35608"/>
    <lineage>
        <taxon>Eukaryota</taxon>
        <taxon>Viridiplantae</taxon>
        <taxon>Streptophyta</taxon>
        <taxon>Embryophyta</taxon>
        <taxon>Tracheophyta</taxon>
        <taxon>Spermatophyta</taxon>
        <taxon>Magnoliopsida</taxon>
        <taxon>eudicotyledons</taxon>
        <taxon>Gunneridae</taxon>
        <taxon>Pentapetalae</taxon>
        <taxon>asterids</taxon>
        <taxon>campanulids</taxon>
        <taxon>Asterales</taxon>
        <taxon>Asteraceae</taxon>
        <taxon>Asteroideae</taxon>
        <taxon>Anthemideae</taxon>
        <taxon>Artemisiinae</taxon>
        <taxon>Artemisia</taxon>
    </lineage>
</organism>
<dbReference type="SUPFAM" id="SSF53300">
    <property type="entry name" value="vWA-like"/>
    <property type="match status" value="1"/>
</dbReference>
<dbReference type="SMART" id="SM00327">
    <property type="entry name" value="VWA"/>
    <property type="match status" value="1"/>
</dbReference>
<feature type="compositionally biased region" description="Polar residues" evidence="2">
    <location>
        <begin position="315"/>
        <end position="326"/>
    </location>
</feature>
<dbReference type="PANTHER" id="PTHR45751:SF50">
    <property type="entry name" value="COPINE (CALCIUM-DEPENDENT PHOSPHOLIPID-BINDING PROTEIN) FAMILY-RELATED"/>
    <property type="match status" value="1"/>
</dbReference>
<dbReference type="PROSITE" id="PS50089">
    <property type="entry name" value="ZF_RING_2"/>
    <property type="match status" value="1"/>
</dbReference>
<dbReference type="InterPro" id="IPR052079">
    <property type="entry name" value="E3_ligase/Copine_domain"/>
</dbReference>
<feature type="region of interest" description="Disordered" evidence="2">
    <location>
        <begin position="290"/>
        <end position="339"/>
    </location>
</feature>
<dbReference type="InterPro" id="IPR002035">
    <property type="entry name" value="VWF_A"/>
</dbReference>
<dbReference type="GO" id="GO:0004842">
    <property type="term" value="F:ubiquitin-protein transferase activity"/>
    <property type="evidence" value="ECO:0007669"/>
    <property type="project" value="TreeGrafter"/>
</dbReference>
<keyword evidence="1" id="KW-0862">Zinc</keyword>
<evidence type="ECO:0000256" key="2">
    <source>
        <dbReference type="SAM" id="MobiDB-lite"/>
    </source>
</evidence>
<name>A0A2U1NJF4_ARTAN</name>
<dbReference type="EMBL" id="PKPP01002708">
    <property type="protein sequence ID" value="PWA73642.1"/>
    <property type="molecule type" value="Genomic_DNA"/>
</dbReference>
<evidence type="ECO:0000313" key="4">
    <source>
        <dbReference type="EMBL" id="PWA73642.1"/>
    </source>
</evidence>
<dbReference type="InterPro" id="IPR010734">
    <property type="entry name" value="Copine_C"/>
</dbReference>
<dbReference type="InterPro" id="IPR036465">
    <property type="entry name" value="vWFA_dom_sf"/>
</dbReference>
<dbReference type="AlphaFoldDB" id="A0A2U1NJF4"/>
<dbReference type="SUPFAM" id="SSF57850">
    <property type="entry name" value="RING/U-box"/>
    <property type="match status" value="1"/>
</dbReference>
<comment type="caution">
    <text evidence="4">The sequence shown here is derived from an EMBL/GenBank/DDBJ whole genome shotgun (WGS) entry which is preliminary data.</text>
</comment>
<keyword evidence="1" id="KW-0479">Metal-binding</keyword>
<dbReference type="PANTHER" id="PTHR45751">
    <property type="entry name" value="COPINE FAMILY PROTEIN 1"/>
    <property type="match status" value="1"/>
</dbReference>
<dbReference type="Pfam" id="PF07002">
    <property type="entry name" value="Copine"/>
    <property type="match status" value="1"/>
</dbReference>
<evidence type="ECO:0000256" key="1">
    <source>
        <dbReference type="PROSITE-ProRule" id="PRU00175"/>
    </source>
</evidence>
<dbReference type="Pfam" id="PF13920">
    <property type="entry name" value="zf-C3HC4_3"/>
    <property type="match status" value="1"/>
</dbReference>
<gene>
    <name evidence="4" type="ORF">CTI12_AA259430</name>
</gene>
<dbReference type="GO" id="GO:0016567">
    <property type="term" value="P:protein ubiquitination"/>
    <property type="evidence" value="ECO:0007669"/>
    <property type="project" value="TreeGrafter"/>
</dbReference>
<evidence type="ECO:0000259" key="3">
    <source>
        <dbReference type="PROSITE" id="PS50089"/>
    </source>
</evidence>
<dbReference type="InterPro" id="IPR013083">
    <property type="entry name" value="Znf_RING/FYVE/PHD"/>
</dbReference>
<dbReference type="GO" id="GO:0005634">
    <property type="term" value="C:nucleus"/>
    <property type="evidence" value="ECO:0007669"/>
    <property type="project" value="TreeGrafter"/>
</dbReference>
<keyword evidence="5" id="KW-1185">Reference proteome</keyword>
<feature type="compositionally biased region" description="Low complexity" evidence="2">
    <location>
        <begin position="301"/>
        <end position="314"/>
    </location>
</feature>
<dbReference type="InterPro" id="IPR001841">
    <property type="entry name" value="Znf_RING"/>
</dbReference>
<reference evidence="4 5" key="1">
    <citation type="journal article" date="2018" name="Mol. Plant">
        <title>The genome of Artemisia annua provides insight into the evolution of Asteraceae family and artemisinin biosynthesis.</title>
        <authorList>
            <person name="Shen Q."/>
            <person name="Zhang L."/>
            <person name="Liao Z."/>
            <person name="Wang S."/>
            <person name="Yan T."/>
            <person name="Shi P."/>
            <person name="Liu M."/>
            <person name="Fu X."/>
            <person name="Pan Q."/>
            <person name="Wang Y."/>
            <person name="Lv Z."/>
            <person name="Lu X."/>
            <person name="Zhang F."/>
            <person name="Jiang W."/>
            <person name="Ma Y."/>
            <person name="Chen M."/>
            <person name="Hao X."/>
            <person name="Li L."/>
            <person name="Tang Y."/>
            <person name="Lv G."/>
            <person name="Zhou Y."/>
            <person name="Sun X."/>
            <person name="Brodelius P.E."/>
            <person name="Rose J.K.C."/>
            <person name="Tang K."/>
        </authorList>
    </citation>
    <scope>NUCLEOTIDE SEQUENCE [LARGE SCALE GENOMIC DNA]</scope>
    <source>
        <strain evidence="5">cv. Huhao1</strain>
        <tissue evidence="4">Leaf</tissue>
    </source>
</reference>
<dbReference type="Gene3D" id="3.30.40.10">
    <property type="entry name" value="Zinc/RING finger domain, C3HC4 (zinc finger)"/>
    <property type="match status" value="1"/>
</dbReference>
<keyword evidence="1" id="KW-0863">Zinc-finger</keyword>
<dbReference type="Proteomes" id="UP000245207">
    <property type="component" value="Unassembled WGS sequence"/>
</dbReference>
<accession>A0A2U1NJF4</accession>
<evidence type="ECO:0000313" key="5">
    <source>
        <dbReference type="Proteomes" id="UP000245207"/>
    </source>
</evidence>
<dbReference type="SMART" id="SM00184">
    <property type="entry name" value="RING"/>
    <property type="match status" value="1"/>
</dbReference>